<evidence type="ECO:0000313" key="2">
    <source>
        <dbReference type="Proteomes" id="UP001652461"/>
    </source>
</evidence>
<keyword evidence="2" id="KW-1185">Reference proteome</keyword>
<dbReference type="Proteomes" id="UP001652461">
    <property type="component" value="Unassembled WGS sequence"/>
</dbReference>
<evidence type="ECO:0000313" key="1">
    <source>
        <dbReference type="EMBL" id="MCU6697060.1"/>
    </source>
</evidence>
<accession>A0ABT2RYG2</accession>
<name>A0ABT2RYG2_9FIRM</name>
<dbReference type="EMBL" id="JAOQKC010000010">
    <property type="protein sequence ID" value="MCU6697060.1"/>
    <property type="molecule type" value="Genomic_DNA"/>
</dbReference>
<protein>
    <submittedName>
        <fullName evidence="1">Complexin-2</fullName>
    </submittedName>
</protein>
<sequence>MKQVQISEELFQALVKYHLVGMEDYREEIEKGLESKLESMTRRQFYSTYKTAATEGEREEARQKYLDKVGMHRDFQR</sequence>
<comment type="caution">
    <text evidence="1">The sequence shown here is derived from an EMBL/GenBank/DDBJ whole genome shotgun (WGS) entry which is preliminary data.</text>
</comment>
<reference evidence="1 2" key="1">
    <citation type="journal article" date="2021" name="ISME Commun">
        <title>Automated analysis of genomic sequences facilitates high-throughput and comprehensive description of bacteria.</title>
        <authorList>
            <person name="Hitch T.C.A."/>
        </authorList>
    </citation>
    <scope>NUCLEOTIDE SEQUENCE [LARGE SCALE GENOMIC DNA]</scope>
    <source>
        <strain evidence="1 2">Sanger_04</strain>
    </source>
</reference>
<gene>
    <name evidence="1" type="ORF">OCV63_09135</name>
</gene>
<dbReference type="RefSeq" id="WP_158363533.1">
    <property type="nucleotide sequence ID" value="NZ_JAOQKC010000010.1"/>
</dbReference>
<proteinExistence type="predicted"/>
<organism evidence="1 2">
    <name type="scientific">Laedolimicola ammoniilytica</name>
    <dbReference type="NCBI Taxonomy" id="2981771"/>
    <lineage>
        <taxon>Bacteria</taxon>
        <taxon>Bacillati</taxon>
        <taxon>Bacillota</taxon>
        <taxon>Clostridia</taxon>
        <taxon>Lachnospirales</taxon>
        <taxon>Lachnospiraceae</taxon>
        <taxon>Laedolimicola</taxon>
    </lineage>
</organism>